<dbReference type="GO" id="GO:0004222">
    <property type="term" value="F:metalloendopeptidase activity"/>
    <property type="evidence" value="ECO:0007669"/>
    <property type="project" value="InterPro"/>
</dbReference>
<dbReference type="GO" id="GO:0008270">
    <property type="term" value="F:zinc ion binding"/>
    <property type="evidence" value="ECO:0007669"/>
    <property type="project" value="InterPro"/>
</dbReference>
<dbReference type="AlphaFoldDB" id="A0A1S9RQR6"/>
<gene>
    <name evidence="2" type="ORF">PEBR_14946</name>
</gene>
<dbReference type="Pfam" id="PF01400">
    <property type="entry name" value="Astacin"/>
    <property type="match status" value="1"/>
</dbReference>
<accession>A0A1S9RQR6</accession>
<dbReference type="InterPro" id="IPR001506">
    <property type="entry name" value="Peptidase_M12A"/>
</dbReference>
<evidence type="ECO:0000259" key="1">
    <source>
        <dbReference type="SMART" id="SM00235"/>
    </source>
</evidence>
<dbReference type="SUPFAM" id="SSF55486">
    <property type="entry name" value="Metalloproteases ('zincins'), catalytic domain"/>
    <property type="match status" value="1"/>
</dbReference>
<dbReference type="Proteomes" id="UP000190744">
    <property type="component" value="Unassembled WGS sequence"/>
</dbReference>
<dbReference type="InterPro" id="IPR024079">
    <property type="entry name" value="MetalloPept_cat_dom_sf"/>
</dbReference>
<protein>
    <recommendedName>
        <fullName evidence="1">Peptidase metallopeptidase domain-containing protein</fullName>
    </recommendedName>
</protein>
<sequence length="412" mass="46914">MATTTDRYQASGVDNCELLIAFESEYMKGGHVLVEPNKYPHLPKPSKKYLCLTHLDFISDCRFVLHSDTPILPTFDRHGGVLEQLSLHEHRQIRERFKGTPTRTHQQSHTCPDVIPWDSSRPKPEFLDLAVLYRVKASKHNRKNISRELFKNGLVESIMVKSAVHDSWFSWLKPRSILTSSFALLYLKGNVLVSGRHLVGGAALSDLLWDTGSELRVRFLEGSEFVKEKVKFYARIWEKHANIRFVFIDSGPSDIRVAFRKGEGSNSYIGKQSRHIPEDQATMNLGWFDESTSDTEFSRTTLHEFGHALGLVHEHMSPAADIQWNKPAVYQNYMAEPNNWTKEEVDQNVLGKYSPSVTQFTEFDPDSNLCYDICKEHTLNGIATSPNAVLSDLDKEFIGQVYPFKAPANVPT</sequence>
<name>A0A1S9RQR6_PENBI</name>
<dbReference type="SMART" id="SM00235">
    <property type="entry name" value="ZnMc"/>
    <property type="match status" value="1"/>
</dbReference>
<organism evidence="2 3">
    <name type="scientific">Penicillium brasilianum</name>
    <dbReference type="NCBI Taxonomy" id="104259"/>
    <lineage>
        <taxon>Eukaryota</taxon>
        <taxon>Fungi</taxon>
        <taxon>Dikarya</taxon>
        <taxon>Ascomycota</taxon>
        <taxon>Pezizomycotina</taxon>
        <taxon>Eurotiomycetes</taxon>
        <taxon>Eurotiomycetidae</taxon>
        <taxon>Eurotiales</taxon>
        <taxon>Aspergillaceae</taxon>
        <taxon>Penicillium</taxon>
    </lineage>
</organism>
<reference evidence="3" key="1">
    <citation type="submission" date="2015-09" db="EMBL/GenBank/DDBJ databases">
        <authorList>
            <person name="Fill T.P."/>
            <person name="Baretta J.F."/>
            <person name="de Almeida L.G."/>
            <person name="Rocha M."/>
            <person name="de Souza D.H."/>
            <person name="Malavazi I."/>
            <person name="Cerdeira L.T."/>
            <person name="Hong H."/>
            <person name="Samborskyy M."/>
            <person name="de Vasconcelos A.T."/>
            <person name="Leadlay P."/>
            <person name="Rodrigues-Filho E."/>
        </authorList>
    </citation>
    <scope>NUCLEOTIDE SEQUENCE [LARGE SCALE GENOMIC DNA]</scope>
    <source>
        <strain evidence="3">LaBioMMi 136</strain>
    </source>
</reference>
<feature type="domain" description="Peptidase metallopeptidase" evidence="1">
    <location>
        <begin position="205"/>
        <end position="347"/>
    </location>
</feature>
<dbReference type="EMBL" id="LJBN01000122">
    <property type="protein sequence ID" value="OOQ87862.1"/>
    <property type="molecule type" value="Genomic_DNA"/>
</dbReference>
<comment type="caution">
    <text evidence="2">The sequence shown here is derived from an EMBL/GenBank/DDBJ whole genome shotgun (WGS) entry which is preliminary data.</text>
</comment>
<evidence type="ECO:0000313" key="2">
    <source>
        <dbReference type="EMBL" id="OOQ87862.1"/>
    </source>
</evidence>
<dbReference type="Gene3D" id="3.40.390.10">
    <property type="entry name" value="Collagenase (Catalytic Domain)"/>
    <property type="match status" value="1"/>
</dbReference>
<dbReference type="GO" id="GO:0006508">
    <property type="term" value="P:proteolysis"/>
    <property type="evidence" value="ECO:0007669"/>
    <property type="project" value="InterPro"/>
</dbReference>
<proteinExistence type="predicted"/>
<evidence type="ECO:0000313" key="3">
    <source>
        <dbReference type="Proteomes" id="UP000190744"/>
    </source>
</evidence>
<dbReference type="CDD" id="cd04327">
    <property type="entry name" value="ZnMc_MMP_like_3"/>
    <property type="match status" value="1"/>
</dbReference>
<dbReference type="InterPro" id="IPR006026">
    <property type="entry name" value="Peptidase_Metallo"/>
</dbReference>